<proteinExistence type="predicted"/>
<keyword evidence="1" id="KW-0812">Transmembrane</keyword>
<organism evidence="3 4">
    <name type="scientific">Candidatus Nomurabacteria bacterium RIFCSPLOWO2_01_FULL_33_17</name>
    <dbReference type="NCBI Taxonomy" id="1801764"/>
    <lineage>
        <taxon>Bacteria</taxon>
        <taxon>Candidatus Nomuraibacteriota</taxon>
    </lineage>
</organism>
<keyword evidence="1" id="KW-0472">Membrane</keyword>
<feature type="transmembrane region" description="Helical" evidence="1">
    <location>
        <begin position="26"/>
        <end position="47"/>
    </location>
</feature>
<evidence type="ECO:0000256" key="1">
    <source>
        <dbReference type="SAM" id="Phobius"/>
    </source>
</evidence>
<comment type="caution">
    <text evidence="3">The sequence shown here is derived from an EMBL/GenBank/DDBJ whole genome shotgun (WGS) entry which is preliminary data.</text>
</comment>
<evidence type="ECO:0000313" key="4">
    <source>
        <dbReference type="Proteomes" id="UP000178184"/>
    </source>
</evidence>
<dbReference type="EMBL" id="MFUO01000035">
    <property type="protein sequence ID" value="OGI83157.1"/>
    <property type="molecule type" value="Genomic_DNA"/>
</dbReference>
<evidence type="ECO:0000313" key="3">
    <source>
        <dbReference type="EMBL" id="OGI83157.1"/>
    </source>
</evidence>
<sequence>MVDKDYIKIVRDFFDSDTKSAKLTKIALILVAIPVIVGGAVFIGNAVKIFKMFDKKKHYTTKQITNAVSSLKRQKMIEYVSEKDGITTLKITKKGKSVLKHFSIDIIRINKPKKWDEKWRLVMFDLPIRFSKARDALRFKLKRLGFVQFQKSAWVYPYHCEEEILFIADYFKVEKYLEILEVSNIKDDQSLKKYFKLV</sequence>
<dbReference type="STRING" id="1801764.A2903_01780"/>
<reference evidence="3 4" key="1">
    <citation type="journal article" date="2016" name="Nat. Commun.">
        <title>Thousands of microbial genomes shed light on interconnected biogeochemical processes in an aquifer system.</title>
        <authorList>
            <person name="Anantharaman K."/>
            <person name="Brown C.T."/>
            <person name="Hug L.A."/>
            <person name="Sharon I."/>
            <person name="Castelle C.J."/>
            <person name="Probst A.J."/>
            <person name="Thomas B.C."/>
            <person name="Singh A."/>
            <person name="Wilkins M.J."/>
            <person name="Karaoz U."/>
            <person name="Brodie E.L."/>
            <person name="Williams K.H."/>
            <person name="Hubbard S.S."/>
            <person name="Banfield J.F."/>
        </authorList>
    </citation>
    <scope>NUCLEOTIDE SEQUENCE [LARGE SCALE GENOMIC DNA]</scope>
</reference>
<keyword evidence="1" id="KW-1133">Transmembrane helix</keyword>
<protein>
    <recommendedName>
        <fullName evidence="2">Transcriptional repressor PaaX-like central Cas2-like domain-containing protein</fullName>
    </recommendedName>
</protein>
<dbReference type="Proteomes" id="UP000178184">
    <property type="component" value="Unassembled WGS sequence"/>
</dbReference>
<dbReference type="AlphaFoldDB" id="A0A1F6WMQ2"/>
<dbReference type="InterPro" id="IPR048846">
    <property type="entry name" value="PaaX-like_central"/>
</dbReference>
<dbReference type="Pfam" id="PF20803">
    <property type="entry name" value="PaaX_M"/>
    <property type="match status" value="1"/>
</dbReference>
<name>A0A1F6WMQ2_9BACT</name>
<evidence type="ECO:0000259" key="2">
    <source>
        <dbReference type="Pfam" id="PF20803"/>
    </source>
</evidence>
<feature type="domain" description="Transcriptional repressor PaaX-like central Cas2-like" evidence="2">
    <location>
        <begin position="113"/>
        <end position="187"/>
    </location>
</feature>
<dbReference type="Gene3D" id="3.30.70.2650">
    <property type="match status" value="1"/>
</dbReference>
<gene>
    <name evidence="3" type="ORF">A2903_01780</name>
</gene>
<accession>A0A1F6WMQ2</accession>